<dbReference type="RefSeq" id="WP_115831086.1">
    <property type="nucleotide sequence ID" value="NZ_QNUL01000007.1"/>
</dbReference>
<name>A0A3D8YBV0_9BACT</name>
<dbReference type="AlphaFoldDB" id="A0A3D8YBV0"/>
<evidence type="ECO:0008006" key="3">
    <source>
        <dbReference type="Google" id="ProtNLM"/>
    </source>
</evidence>
<proteinExistence type="predicted"/>
<reference evidence="1 2" key="1">
    <citation type="submission" date="2018-07" db="EMBL/GenBank/DDBJ databases">
        <title>Dyadobacter roseus sp. nov., isolated from rose rhizosphere soil.</title>
        <authorList>
            <person name="Chen L."/>
        </authorList>
    </citation>
    <scope>NUCLEOTIDE SEQUENCE [LARGE SCALE GENOMIC DNA]</scope>
    <source>
        <strain evidence="1 2">RS19</strain>
    </source>
</reference>
<protein>
    <recommendedName>
        <fullName evidence="3">Nucleotidyltransferase family protein</fullName>
    </recommendedName>
</protein>
<comment type="caution">
    <text evidence="1">The sequence shown here is derived from an EMBL/GenBank/DDBJ whole genome shotgun (WGS) entry which is preliminary data.</text>
</comment>
<sequence>MPAQFSDEMNLLLSACLQTRLTDASNPDEVTLKRMVRYHGVRPQFLNYLHQSGISVSFQKELIEECQRIAFINLLSLRELSGLFNILKENGVVCYAYKGSVWADWLYGDVGKREFGDIDLLIDRATFQQALKLLAKAGYHPDPYRQFLLESKSRTEAFFRTDYHIPLENTASATSSMVEAHWEVAYPRLHFQFPSGEWNQFHKEYTIQNIKIDAFSNEYQFLLLLVHHGGKEQWSRLKYIADFSAFMIRWGSEIDWNLVAKLAREKGIYTLLVRSLGLLKSLGLPWRDAWQIQPEAVDVTSFIKTWTEMPPAASNSSWPYFLHGMSVHDGLKHKSKVLTKHLEYLSEVGLLLDKARWYRQNPNSDVL</sequence>
<evidence type="ECO:0000313" key="2">
    <source>
        <dbReference type="Proteomes" id="UP000256373"/>
    </source>
</evidence>
<dbReference type="EMBL" id="QNUL01000007">
    <property type="protein sequence ID" value="REA61631.1"/>
    <property type="molecule type" value="Genomic_DNA"/>
</dbReference>
<organism evidence="1 2">
    <name type="scientific">Dyadobacter luteus</name>
    <dbReference type="NCBI Taxonomy" id="2259619"/>
    <lineage>
        <taxon>Bacteria</taxon>
        <taxon>Pseudomonadati</taxon>
        <taxon>Bacteroidota</taxon>
        <taxon>Cytophagia</taxon>
        <taxon>Cytophagales</taxon>
        <taxon>Spirosomataceae</taxon>
        <taxon>Dyadobacter</taxon>
    </lineage>
</organism>
<dbReference type="InterPro" id="IPR039498">
    <property type="entry name" value="NTP_transf_5"/>
</dbReference>
<dbReference type="Proteomes" id="UP000256373">
    <property type="component" value="Unassembled WGS sequence"/>
</dbReference>
<evidence type="ECO:0000313" key="1">
    <source>
        <dbReference type="EMBL" id="REA61631.1"/>
    </source>
</evidence>
<dbReference type="OrthoDB" id="637487at2"/>
<dbReference type="Pfam" id="PF14907">
    <property type="entry name" value="NTP_transf_5"/>
    <property type="match status" value="1"/>
</dbReference>
<accession>A0A3D8YBV0</accession>
<keyword evidence="2" id="KW-1185">Reference proteome</keyword>
<gene>
    <name evidence="1" type="ORF">DSL64_11750</name>
</gene>